<gene>
    <name evidence="1" type="ORF">DNG_05778</name>
</gene>
<evidence type="ECO:0000313" key="1">
    <source>
        <dbReference type="EMBL" id="SPO03096.1"/>
    </source>
</evidence>
<sequence length="30" mass="3286">MAGGSLAVEAATNALTFKVHIRRTTYRHGR</sequence>
<proteinExistence type="predicted"/>
<keyword evidence="2" id="KW-1185">Reference proteome</keyword>
<comment type="caution">
    <text evidence="1">The sequence shown here is derived from an EMBL/GenBank/DDBJ whole genome shotgun (WGS) entry which is preliminary data.</text>
</comment>
<evidence type="ECO:0000313" key="2">
    <source>
        <dbReference type="Proteomes" id="UP001187682"/>
    </source>
</evidence>
<reference evidence="1" key="1">
    <citation type="submission" date="2018-03" db="EMBL/GenBank/DDBJ databases">
        <authorList>
            <person name="Guldener U."/>
        </authorList>
    </citation>
    <scope>NUCLEOTIDE SEQUENCE</scope>
</reference>
<organism evidence="1 2">
    <name type="scientific">Cephalotrichum gorgonifer</name>
    <dbReference type="NCBI Taxonomy" id="2041049"/>
    <lineage>
        <taxon>Eukaryota</taxon>
        <taxon>Fungi</taxon>
        <taxon>Dikarya</taxon>
        <taxon>Ascomycota</taxon>
        <taxon>Pezizomycotina</taxon>
        <taxon>Sordariomycetes</taxon>
        <taxon>Hypocreomycetidae</taxon>
        <taxon>Microascales</taxon>
        <taxon>Microascaceae</taxon>
        <taxon>Cephalotrichum</taxon>
    </lineage>
</organism>
<dbReference type="Proteomes" id="UP001187682">
    <property type="component" value="Unassembled WGS sequence"/>
</dbReference>
<dbReference type="AlphaFoldDB" id="A0AAE8MYF3"/>
<name>A0AAE8MYF3_9PEZI</name>
<dbReference type="EMBL" id="ONZQ02000007">
    <property type="protein sequence ID" value="SPO03096.1"/>
    <property type="molecule type" value="Genomic_DNA"/>
</dbReference>
<accession>A0AAE8MYF3</accession>
<protein>
    <submittedName>
        <fullName evidence="1">Uncharacterized protein</fullName>
    </submittedName>
</protein>